<evidence type="ECO:0000313" key="3">
    <source>
        <dbReference type="Proteomes" id="UP000807469"/>
    </source>
</evidence>
<reference evidence="2" key="1">
    <citation type="submission" date="2020-11" db="EMBL/GenBank/DDBJ databases">
        <authorList>
            <consortium name="DOE Joint Genome Institute"/>
            <person name="Ahrendt S."/>
            <person name="Riley R."/>
            <person name="Andreopoulos W."/>
            <person name="Labutti K."/>
            <person name="Pangilinan J."/>
            <person name="Ruiz-Duenas F.J."/>
            <person name="Barrasa J.M."/>
            <person name="Sanchez-Garcia M."/>
            <person name="Camarero S."/>
            <person name="Miyauchi S."/>
            <person name="Serrano A."/>
            <person name="Linde D."/>
            <person name="Babiker R."/>
            <person name="Drula E."/>
            <person name="Ayuso-Fernandez I."/>
            <person name="Pacheco R."/>
            <person name="Padilla G."/>
            <person name="Ferreira P."/>
            <person name="Barriuso J."/>
            <person name="Kellner H."/>
            <person name="Castanera R."/>
            <person name="Alfaro M."/>
            <person name="Ramirez L."/>
            <person name="Pisabarro A.G."/>
            <person name="Kuo A."/>
            <person name="Tritt A."/>
            <person name="Lipzen A."/>
            <person name="He G."/>
            <person name="Yan M."/>
            <person name="Ng V."/>
            <person name="Cullen D."/>
            <person name="Martin F."/>
            <person name="Rosso M.-N."/>
            <person name="Henrissat B."/>
            <person name="Hibbett D."/>
            <person name="Martinez A.T."/>
            <person name="Grigoriev I.V."/>
        </authorList>
    </citation>
    <scope>NUCLEOTIDE SEQUENCE</scope>
    <source>
        <strain evidence="2">CIRM-BRFM 674</strain>
    </source>
</reference>
<keyword evidence="3" id="KW-1185">Reference proteome</keyword>
<dbReference type="Proteomes" id="UP000807469">
    <property type="component" value="Unassembled WGS sequence"/>
</dbReference>
<protein>
    <recommendedName>
        <fullName evidence="1">F-box domain-containing protein</fullName>
    </recommendedName>
</protein>
<sequence length="621" mass="71589">MALEDKARRTKGPVKKKKKLSAKAYRAKLALAERRTAQNALAPISSLPVEIFSLIFSWVRDADSDDFMQNEEGYSVPAPVTWIKVTHVCRLWRRIALDSPILWSRPTFRNVAWAAEMIRRSNQVGLSIEGTLHHNWDVETSEEYDDSYLRAFQNYRMRMRHFSLRSDAWAWHHLKKFRKQAPELESLCLSSSYVPPIHLTGSDDWERPFFKKGTMGYALATGTAKLRSLELNYFQIQWDIDELFLATLTRLKLHGSVPTTEVNWQWFVDMLKGMPGLEILDLKDTFPVCSLEEAERTSGHAHLERLRELSVSCEPQEMEMFLSHITFPATTQVRIECCTHPTIFYSVESRLDFSGAFKALAQIYSLMALPPKFQTLIMQPPPLNLPGARIKLFQHAMDDEQMLYAYSDNVYAQLEITYTWPSRYEVLEAIAAKAARNLFRSRIPLQDIKHVYLQDEIDGLGALDLAETLGELLPRASHFLMNEKTSRVLVNTISCRRSRGSSPESSKPYFPLLRSIVFLGTIFEKGFHLQGWPHLSLDELCSFLRQRRSEGSGLTHVSFIYCYSLNSTDVRRVRGLVYNVRWDGQLLEFDSEDHTEVDDEVYDLEEGEYWEASSDSDSDSC</sequence>
<dbReference type="OrthoDB" id="3172239at2759"/>
<dbReference type="Pfam" id="PF12937">
    <property type="entry name" value="F-box-like"/>
    <property type="match status" value="1"/>
</dbReference>
<dbReference type="Gene3D" id="1.20.1280.50">
    <property type="match status" value="1"/>
</dbReference>
<comment type="caution">
    <text evidence="2">The sequence shown here is derived from an EMBL/GenBank/DDBJ whole genome shotgun (WGS) entry which is preliminary data.</text>
</comment>
<dbReference type="AlphaFoldDB" id="A0A9P5YX01"/>
<dbReference type="SUPFAM" id="SSF52047">
    <property type="entry name" value="RNI-like"/>
    <property type="match status" value="1"/>
</dbReference>
<dbReference type="InterPro" id="IPR001810">
    <property type="entry name" value="F-box_dom"/>
</dbReference>
<dbReference type="Gene3D" id="3.80.10.10">
    <property type="entry name" value="Ribonuclease Inhibitor"/>
    <property type="match status" value="1"/>
</dbReference>
<proteinExistence type="predicted"/>
<organism evidence="2 3">
    <name type="scientific">Pholiota conissans</name>
    <dbReference type="NCBI Taxonomy" id="109636"/>
    <lineage>
        <taxon>Eukaryota</taxon>
        <taxon>Fungi</taxon>
        <taxon>Dikarya</taxon>
        <taxon>Basidiomycota</taxon>
        <taxon>Agaricomycotina</taxon>
        <taxon>Agaricomycetes</taxon>
        <taxon>Agaricomycetidae</taxon>
        <taxon>Agaricales</taxon>
        <taxon>Agaricineae</taxon>
        <taxon>Strophariaceae</taxon>
        <taxon>Pholiota</taxon>
    </lineage>
</organism>
<accession>A0A9P5YX01</accession>
<name>A0A9P5YX01_9AGAR</name>
<evidence type="ECO:0000259" key="1">
    <source>
        <dbReference type="Pfam" id="PF12937"/>
    </source>
</evidence>
<dbReference type="InterPro" id="IPR032675">
    <property type="entry name" value="LRR_dom_sf"/>
</dbReference>
<dbReference type="EMBL" id="MU155264">
    <property type="protein sequence ID" value="KAF9477333.1"/>
    <property type="molecule type" value="Genomic_DNA"/>
</dbReference>
<feature type="domain" description="F-box" evidence="1">
    <location>
        <begin position="44"/>
        <end position="109"/>
    </location>
</feature>
<evidence type="ECO:0000313" key="2">
    <source>
        <dbReference type="EMBL" id="KAF9477333.1"/>
    </source>
</evidence>
<gene>
    <name evidence="2" type="ORF">BDN70DRAFT_881301</name>
</gene>